<dbReference type="CDD" id="cd11040">
    <property type="entry name" value="CYP7_CYP8-like"/>
    <property type="match status" value="1"/>
</dbReference>
<keyword evidence="8" id="KW-1185">Reference proteome</keyword>
<dbReference type="PANTHER" id="PTHR47582:SF1">
    <property type="entry name" value="P450, PUTATIVE (EUROFUNG)-RELATED"/>
    <property type="match status" value="1"/>
</dbReference>
<dbReference type="Pfam" id="PF00067">
    <property type="entry name" value="p450"/>
    <property type="match status" value="1"/>
</dbReference>
<comment type="caution">
    <text evidence="7">The sequence shown here is derived from an EMBL/GenBank/DDBJ whole genome shotgun (WGS) entry which is preliminary data.</text>
</comment>
<evidence type="ECO:0000313" key="7">
    <source>
        <dbReference type="EMBL" id="KAK7994273.1"/>
    </source>
</evidence>
<evidence type="ECO:0000313" key="8">
    <source>
        <dbReference type="Proteomes" id="UP001396898"/>
    </source>
</evidence>
<dbReference type="Gene3D" id="1.10.630.10">
    <property type="entry name" value="Cytochrome P450"/>
    <property type="match status" value="1"/>
</dbReference>
<dbReference type="EMBL" id="JAQQWI010000024">
    <property type="protein sequence ID" value="KAK7994273.1"/>
    <property type="molecule type" value="Genomic_DNA"/>
</dbReference>
<dbReference type="Proteomes" id="UP001396898">
    <property type="component" value="Unassembled WGS sequence"/>
</dbReference>
<keyword evidence="6" id="KW-0349">Heme</keyword>
<gene>
    <name evidence="7" type="ORF">PG991_015861</name>
</gene>
<name>A0ABR1R0S8_9PEZI</name>
<keyword evidence="3 6" id="KW-0479">Metal-binding</keyword>
<keyword evidence="5 6" id="KW-0503">Monooxygenase</keyword>
<evidence type="ECO:0000256" key="4">
    <source>
        <dbReference type="ARBA" id="ARBA00023004"/>
    </source>
</evidence>
<dbReference type="InterPro" id="IPR053007">
    <property type="entry name" value="CYP450_monoxygenase_sec-met"/>
</dbReference>
<dbReference type="InterPro" id="IPR001128">
    <property type="entry name" value="Cyt_P450"/>
</dbReference>
<dbReference type="PROSITE" id="PS00086">
    <property type="entry name" value="CYTOCHROME_P450"/>
    <property type="match status" value="1"/>
</dbReference>
<accession>A0ABR1R0S8</accession>
<organism evidence="7 8">
    <name type="scientific">Apiospora marii</name>
    <dbReference type="NCBI Taxonomy" id="335849"/>
    <lineage>
        <taxon>Eukaryota</taxon>
        <taxon>Fungi</taxon>
        <taxon>Dikarya</taxon>
        <taxon>Ascomycota</taxon>
        <taxon>Pezizomycotina</taxon>
        <taxon>Sordariomycetes</taxon>
        <taxon>Xylariomycetidae</taxon>
        <taxon>Amphisphaeriales</taxon>
        <taxon>Apiosporaceae</taxon>
        <taxon>Apiospora</taxon>
    </lineage>
</organism>
<evidence type="ECO:0000256" key="1">
    <source>
        <dbReference type="ARBA" id="ARBA00001971"/>
    </source>
</evidence>
<reference evidence="7 8" key="1">
    <citation type="submission" date="2023-01" db="EMBL/GenBank/DDBJ databases">
        <title>Analysis of 21 Apiospora genomes using comparative genomics revels a genus with tremendous synthesis potential of carbohydrate active enzymes and secondary metabolites.</title>
        <authorList>
            <person name="Sorensen T."/>
        </authorList>
    </citation>
    <scope>NUCLEOTIDE SEQUENCE [LARGE SCALE GENOMIC DNA]</scope>
    <source>
        <strain evidence="7 8">CBS 20057</strain>
    </source>
</reference>
<evidence type="ECO:0000256" key="5">
    <source>
        <dbReference type="ARBA" id="ARBA00023033"/>
    </source>
</evidence>
<keyword evidence="6" id="KW-0560">Oxidoreductase</keyword>
<dbReference type="InterPro" id="IPR036396">
    <property type="entry name" value="Cyt_P450_sf"/>
</dbReference>
<comment type="cofactor">
    <cofactor evidence="1">
        <name>heme</name>
        <dbReference type="ChEBI" id="CHEBI:30413"/>
    </cofactor>
</comment>
<dbReference type="PRINTS" id="PR00465">
    <property type="entry name" value="EP450IV"/>
</dbReference>
<evidence type="ECO:0000256" key="6">
    <source>
        <dbReference type="RuleBase" id="RU000461"/>
    </source>
</evidence>
<keyword evidence="4 6" id="KW-0408">Iron</keyword>
<sequence>MPSLLPIIMGAISVVYISLLALQRLTQDQDEPKPISDGIPFVTPILNMISKGGNLHRVLSCLMILVLFQLAFRDQYKLPIYTLRLPGMRMYVVNSRPLITAIQGQFRTLSFTAIEAAIAANVIGVEKATNDIIGSNLGRDSGYLMRFPKYVHHALSAGPGLDAMNRKSIQVLADSLDKWATSSTPATVPMFEWVRHELLLASTDAVYGPKNPFRDPAMEKAWYEFEPKLMVFVLNLWPRVLAAKAFRAREYMVQVWERYFDEGWHEQGSELIKTRVKINDDFQIPLKETARIEIGGSQAILTNTLPAAFWVAYHVFSDPVVLADIRSELLQGVTEDPAEGTCTIDLNFVTSSCPILLSTMKETMRIHNTNAASRIVMEDYRLDQKILLKKGSTILMPAHVQHTDRDVWGDDVDVFNHRRFLRGPSGGQRVNPVAFRGFGGGTTLCPGRHFATSEMLMLAALLALRFDISPASGKWVAPTTRNSPSSNAMPVPDWDFDVALCPRDGGKKTWKVSFSGHKRAMEISAEDMEGATPHLGG</sequence>
<dbReference type="SUPFAM" id="SSF48264">
    <property type="entry name" value="Cytochrome P450"/>
    <property type="match status" value="1"/>
</dbReference>
<evidence type="ECO:0000256" key="3">
    <source>
        <dbReference type="ARBA" id="ARBA00022723"/>
    </source>
</evidence>
<evidence type="ECO:0000256" key="2">
    <source>
        <dbReference type="ARBA" id="ARBA00010617"/>
    </source>
</evidence>
<protein>
    <submittedName>
        <fullName evidence="7">Cytochrome P450 oxidoreductase</fullName>
    </submittedName>
</protein>
<dbReference type="InterPro" id="IPR017972">
    <property type="entry name" value="Cyt_P450_CS"/>
</dbReference>
<comment type="similarity">
    <text evidence="2 6">Belongs to the cytochrome P450 family.</text>
</comment>
<dbReference type="InterPro" id="IPR002403">
    <property type="entry name" value="Cyt_P450_E_grp-IV"/>
</dbReference>
<dbReference type="PANTHER" id="PTHR47582">
    <property type="entry name" value="P450, PUTATIVE (EUROFUNG)-RELATED"/>
    <property type="match status" value="1"/>
</dbReference>
<proteinExistence type="inferred from homology"/>